<feature type="domain" description="KIB1-4 beta-propeller" evidence="1">
    <location>
        <begin position="85"/>
        <end position="393"/>
    </location>
</feature>
<keyword evidence="3" id="KW-1185">Reference proteome</keyword>
<dbReference type="CDD" id="cd09917">
    <property type="entry name" value="F-box_SF"/>
    <property type="match status" value="1"/>
</dbReference>
<dbReference type="InterPro" id="IPR050942">
    <property type="entry name" value="F-box_BR-signaling"/>
</dbReference>
<dbReference type="EMBL" id="JAUJYO010000015">
    <property type="protein sequence ID" value="KAK1296514.1"/>
    <property type="molecule type" value="Genomic_DNA"/>
</dbReference>
<evidence type="ECO:0000313" key="2">
    <source>
        <dbReference type="EMBL" id="KAK1296514.1"/>
    </source>
</evidence>
<dbReference type="AlphaFoldDB" id="A0AAV9D6T2"/>
<dbReference type="PANTHER" id="PTHR44259">
    <property type="entry name" value="OS07G0183000 PROTEIN-RELATED"/>
    <property type="match status" value="1"/>
</dbReference>
<gene>
    <name evidence="2" type="ORF">QJS10_CPB15g01567</name>
</gene>
<name>A0AAV9D6T2_ACOCL</name>
<organism evidence="2 3">
    <name type="scientific">Acorus calamus</name>
    <name type="common">Sweet flag</name>
    <dbReference type="NCBI Taxonomy" id="4465"/>
    <lineage>
        <taxon>Eukaryota</taxon>
        <taxon>Viridiplantae</taxon>
        <taxon>Streptophyta</taxon>
        <taxon>Embryophyta</taxon>
        <taxon>Tracheophyta</taxon>
        <taxon>Spermatophyta</taxon>
        <taxon>Magnoliopsida</taxon>
        <taxon>Liliopsida</taxon>
        <taxon>Acoraceae</taxon>
        <taxon>Acorus</taxon>
    </lineage>
</organism>
<accession>A0AAV9D6T2</accession>
<dbReference type="Proteomes" id="UP001180020">
    <property type="component" value="Unassembled WGS sequence"/>
</dbReference>
<reference evidence="2" key="2">
    <citation type="submission" date="2023-06" db="EMBL/GenBank/DDBJ databases">
        <authorList>
            <person name="Ma L."/>
            <person name="Liu K.-W."/>
            <person name="Li Z."/>
            <person name="Hsiao Y.-Y."/>
            <person name="Qi Y."/>
            <person name="Fu T."/>
            <person name="Tang G."/>
            <person name="Zhang D."/>
            <person name="Sun W.-H."/>
            <person name="Liu D.-K."/>
            <person name="Li Y."/>
            <person name="Chen G.-Z."/>
            <person name="Liu X.-D."/>
            <person name="Liao X.-Y."/>
            <person name="Jiang Y.-T."/>
            <person name="Yu X."/>
            <person name="Hao Y."/>
            <person name="Huang J."/>
            <person name="Zhao X.-W."/>
            <person name="Ke S."/>
            <person name="Chen Y.-Y."/>
            <person name="Wu W.-L."/>
            <person name="Hsu J.-L."/>
            <person name="Lin Y.-F."/>
            <person name="Huang M.-D."/>
            <person name="Li C.-Y."/>
            <person name="Huang L."/>
            <person name="Wang Z.-W."/>
            <person name="Zhao X."/>
            <person name="Zhong W.-Y."/>
            <person name="Peng D.-H."/>
            <person name="Ahmad S."/>
            <person name="Lan S."/>
            <person name="Zhang J.-S."/>
            <person name="Tsai W.-C."/>
            <person name="Van De Peer Y."/>
            <person name="Liu Z.-J."/>
        </authorList>
    </citation>
    <scope>NUCLEOTIDE SEQUENCE</scope>
    <source>
        <strain evidence="2">CP</strain>
        <tissue evidence="2">Leaves</tissue>
    </source>
</reference>
<protein>
    <recommendedName>
        <fullName evidence="1">KIB1-4 beta-propeller domain-containing protein</fullName>
    </recommendedName>
</protein>
<dbReference type="PANTHER" id="PTHR44259:SF113">
    <property type="entry name" value="OS06G0659700 PROTEIN"/>
    <property type="match status" value="1"/>
</dbReference>
<proteinExistence type="predicted"/>
<comment type="caution">
    <text evidence="2">The sequence shown here is derived from an EMBL/GenBank/DDBJ whole genome shotgun (WGS) entry which is preliminary data.</text>
</comment>
<dbReference type="Pfam" id="PF03478">
    <property type="entry name" value="Beta-prop_KIB1-4"/>
    <property type="match status" value="1"/>
</dbReference>
<evidence type="ECO:0000259" key="1">
    <source>
        <dbReference type="Pfam" id="PF03478"/>
    </source>
</evidence>
<evidence type="ECO:0000313" key="3">
    <source>
        <dbReference type="Proteomes" id="UP001180020"/>
    </source>
</evidence>
<sequence>MMKKIIEDREEEASDNNNNKFTVNWSDLCEDMVEHLASHLATPRDYISFRGVCHSWRSLTPPLSHLPWLLLHDDPTTALRRFYIPIEDRVRSFDIPGMSGCFCVGYSKGWLLMLHKETKKLSLVNPFSSGCSSVVPLPPLPKEYSGWMSIRRHRNWRRNTRYIQKMVLSNSSPTSADCVIVILFGYGFIAVYKPGEETWSLLNNSEGPFVDALFYKDQLLVVNDMGMITAFEELEDEDDWDETTWDEVPSVLPKDEEGFDARIYFFTSRDGVEERMDNVKFYIVESSGGDLMMVLQLKHDLSKGKDIKNLTAGFILFRFENTTYRGVSQWVKVESLGEEALFLGKNESRLIVVSDADSLQGVKKNHIYFTEYEHGCFTGNTVDPHWDLDMGVYSLEDGSVSDYIISKKPYLIGGGRRVWESPPIWFN</sequence>
<reference evidence="2" key="1">
    <citation type="journal article" date="2023" name="Nat. Commun.">
        <title>Diploid and tetraploid genomes of Acorus and the evolution of monocots.</title>
        <authorList>
            <person name="Ma L."/>
            <person name="Liu K.W."/>
            <person name="Li Z."/>
            <person name="Hsiao Y.Y."/>
            <person name="Qi Y."/>
            <person name="Fu T."/>
            <person name="Tang G.D."/>
            <person name="Zhang D."/>
            <person name="Sun W.H."/>
            <person name="Liu D.K."/>
            <person name="Li Y."/>
            <person name="Chen G.Z."/>
            <person name="Liu X.D."/>
            <person name="Liao X.Y."/>
            <person name="Jiang Y.T."/>
            <person name="Yu X."/>
            <person name="Hao Y."/>
            <person name="Huang J."/>
            <person name="Zhao X.W."/>
            <person name="Ke S."/>
            <person name="Chen Y.Y."/>
            <person name="Wu W.L."/>
            <person name="Hsu J.L."/>
            <person name="Lin Y.F."/>
            <person name="Huang M.D."/>
            <person name="Li C.Y."/>
            <person name="Huang L."/>
            <person name="Wang Z.W."/>
            <person name="Zhao X."/>
            <person name="Zhong W.Y."/>
            <person name="Peng D.H."/>
            <person name="Ahmad S."/>
            <person name="Lan S."/>
            <person name="Zhang J.S."/>
            <person name="Tsai W.C."/>
            <person name="Van de Peer Y."/>
            <person name="Liu Z.J."/>
        </authorList>
    </citation>
    <scope>NUCLEOTIDE SEQUENCE</scope>
    <source>
        <strain evidence="2">CP</strain>
    </source>
</reference>
<dbReference type="InterPro" id="IPR005174">
    <property type="entry name" value="KIB1-4_b-propeller"/>
</dbReference>